<reference evidence="10 11" key="1">
    <citation type="submission" date="2024-03" db="EMBL/GenBank/DDBJ databases">
        <title>Actinomycetospora sp. OC33-EN06, a novel actinomycete isolated from wild orchid (Aerides multiflora).</title>
        <authorList>
            <person name="Suriyachadkun C."/>
        </authorList>
    </citation>
    <scope>NUCLEOTIDE SEQUENCE [LARGE SCALE GENOMIC DNA]</scope>
    <source>
        <strain evidence="10 11">OC33-EN06</strain>
    </source>
</reference>
<keyword evidence="3" id="KW-1003">Cell membrane</keyword>
<feature type="transmembrane region" description="Helical" evidence="8">
    <location>
        <begin position="148"/>
        <end position="171"/>
    </location>
</feature>
<organism evidence="10 11">
    <name type="scientific">Actinomycetospora aeridis</name>
    <dbReference type="NCBI Taxonomy" id="3129231"/>
    <lineage>
        <taxon>Bacteria</taxon>
        <taxon>Bacillati</taxon>
        <taxon>Actinomycetota</taxon>
        <taxon>Actinomycetes</taxon>
        <taxon>Pseudonocardiales</taxon>
        <taxon>Pseudonocardiaceae</taxon>
        <taxon>Actinomycetospora</taxon>
    </lineage>
</organism>
<dbReference type="PROSITE" id="PS50850">
    <property type="entry name" value="MFS"/>
    <property type="match status" value="1"/>
</dbReference>
<evidence type="ECO:0000256" key="7">
    <source>
        <dbReference type="SAM" id="MobiDB-lite"/>
    </source>
</evidence>
<sequence>MSLAQPTTPPPPRTTGRHAFTLALLACVVPMFTVTMNNLVMTGALPSIGADLRVGLDVLQWFFNSYALVFAAGLPAAAAIGARLGNRQVYLAAVLLFAGASTVCALASDPAVLIAGRIVQGVGAAAVVPLSLVLLVGSVPAAKQKLAVGLWSGLAGLALAAGAVIGGALTSGLNWRWIFWMNLPVAAVAVPLVLLVLRRSPRGTRPPDLLGMTLLGGAIALVVWAVSESPRLGWLSPSPLSALAGATACLLVFVWWQRRTTQPLLPLSFYRNRQLLLSNLACLTLYFGVFGSVFFLMQYLQGPMGYSPAEAGVRTLPWTCMPLLVAPLTGLLLARVRAGVVLAVAAVLQAIGLGWIALIAAPDLPWLAVVPAMVVAGTGMGMEFAVTNEVAMRSVPEDQQNMAAAYRNTAAEIGGVLGVAILTTVFTVSRAGAGPDPDVGFVAGLSPVLGVGALVVLLGAGLGVLLARRERQDLDRPAPSGGATDEDEDAADREPVPSAQA</sequence>
<feature type="transmembrane region" description="Helical" evidence="8">
    <location>
        <begin position="177"/>
        <end position="197"/>
    </location>
</feature>
<dbReference type="InterPro" id="IPR036259">
    <property type="entry name" value="MFS_trans_sf"/>
</dbReference>
<dbReference type="InterPro" id="IPR011701">
    <property type="entry name" value="MFS"/>
</dbReference>
<feature type="transmembrane region" description="Helical" evidence="8">
    <location>
        <begin position="316"/>
        <end position="333"/>
    </location>
</feature>
<dbReference type="EMBL" id="JBBEGL010000005">
    <property type="protein sequence ID" value="MEJ2888530.1"/>
    <property type="molecule type" value="Genomic_DNA"/>
</dbReference>
<feature type="transmembrane region" description="Helical" evidence="8">
    <location>
        <begin position="409"/>
        <end position="428"/>
    </location>
</feature>
<dbReference type="NCBIfam" id="TIGR00711">
    <property type="entry name" value="efflux_EmrB"/>
    <property type="match status" value="1"/>
</dbReference>
<dbReference type="PANTHER" id="PTHR42718">
    <property type="entry name" value="MAJOR FACILITATOR SUPERFAMILY MULTIDRUG TRANSPORTER MFSC"/>
    <property type="match status" value="1"/>
</dbReference>
<evidence type="ECO:0000256" key="5">
    <source>
        <dbReference type="ARBA" id="ARBA00022989"/>
    </source>
</evidence>
<dbReference type="InterPro" id="IPR020846">
    <property type="entry name" value="MFS_dom"/>
</dbReference>
<keyword evidence="5 8" id="KW-1133">Transmembrane helix</keyword>
<dbReference type="CDD" id="cd17321">
    <property type="entry name" value="MFS_MMR_MDR_like"/>
    <property type="match status" value="1"/>
</dbReference>
<feature type="transmembrane region" description="Helical" evidence="8">
    <location>
        <begin position="239"/>
        <end position="256"/>
    </location>
</feature>
<keyword evidence="6 8" id="KW-0472">Membrane</keyword>
<feature type="transmembrane region" description="Helical" evidence="8">
    <location>
        <begin position="340"/>
        <end position="360"/>
    </location>
</feature>
<evidence type="ECO:0000313" key="10">
    <source>
        <dbReference type="EMBL" id="MEJ2888530.1"/>
    </source>
</evidence>
<feature type="domain" description="Major facilitator superfamily (MFS) profile" evidence="9">
    <location>
        <begin position="23"/>
        <end position="471"/>
    </location>
</feature>
<evidence type="ECO:0000256" key="4">
    <source>
        <dbReference type="ARBA" id="ARBA00022692"/>
    </source>
</evidence>
<feature type="transmembrane region" description="Helical" evidence="8">
    <location>
        <begin position="448"/>
        <end position="467"/>
    </location>
</feature>
<feature type="transmembrane region" description="Helical" evidence="8">
    <location>
        <begin position="20"/>
        <end position="41"/>
    </location>
</feature>
<dbReference type="Gene3D" id="1.20.1720.10">
    <property type="entry name" value="Multidrug resistance protein D"/>
    <property type="match status" value="1"/>
</dbReference>
<proteinExistence type="predicted"/>
<evidence type="ECO:0000256" key="3">
    <source>
        <dbReference type="ARBA" id="ARBA00022475"/>
    </source>
</evidence>
<dbReference type="InterPro" id="IPR004638">
    <property type="entry name" value="EmrB-like"/>
</dbReference>
<dbReference type="Gene3D" id="1.20.1250.20">
    <property type="entry name" value="MFS general substrate transporter like domains"/>
    <property type="match status" value="1"/>
</dbReference>
<keyword evidence="2" id="KW-0813">Transport</keyword>
<name>A0ABU8N7X8_9PSEU</name>
<feature type="region of interest" description="Disordered" evidence="7">
    <location>
        <begin position="471"/>
        <end position="501"/>
    </location>
</feature>
<dbReference type="PANTHER" id="PTHR42718:SF42">
    <property type="entry name" value="EXPORT PROTEIN"/>
    <property type="match status" value="1"/>
</dbReference>
<keyword evidence="4 8" id="KW-0812">Transmembrane</keyword>
<evidence type="ECO:0000256" key="1">
    <source>
        <dbReference type="ARBA" id="ARBA00004651"/>
    </source>
</evidence>
<evidence type="ECO:0000259" key="9">
    <source>
        <dbReference type="PROSITE" id="PS50850"/>
    </source>
</evidence>
<evidence type="ECO:0000256" key="8">
    <source>
        <dbReference type="SAM" id="Phobius"/>
    </source>
</evidence>
<dbReference type="SUPFAM" id="SSF103473">
    <property type="entry name" value="MFS general substrate transporter"/>
    <property type="match status" value="1"/>
</dbReference>
<feature type="transmembrane region" description="Helical" evidence="8">
    <location>
        <begin position="276"/>
        <end position="296"/>
    </location>
</feature>
<evidence type="ECO:0000313" key="11">
    <source>
        <dbReference type="Proteomes" id="UP001370100"/>
    </source>
</evidence>
<feature type="transmembrane region" description="Helical" evidence="8">
    <location>
        <begin position="114"/>
        <end position="136"/>
    </location>
</feature>
<dbReference type="RefSeq" id="WP_337715181.1">
    <property type="nucleotide sequence ID" value="NZ_JBBEGL010000005.1"/>
</dbReference>
<feature type="transmembrane region" description="Helical" evidence="8">
    <location>
        <begin position="89"/>
        <end position="108"/>
    </location>
</feature>
<comment type="caution">
    <text evidence="10">The sequence shown here is derived from an EMBL/GenBank/DDBJ whole genome shotgun (WGS) entry which is preliminary data.</text>
</comment>
<accession>A0ABU8N7X8</accession>
<feature type="transmembrane region" description="Helical" evidence="8">
    <location>
        <begin position="209"/>
        <end position="227"/>
    </location>
</feature>
<protein>
    <submittedName>
        <fullName evidence="10">DHA2 family efflux MFS transporter permease subunit</fullName>
    </submittedName>
</protein>
<dbReference type="Pfam" id="PF07690">
    <property type="entry name" value="MFS_1"/>
    <property type="match status" value="1"/>
</dbReference>
<keyword evidence="11" id="KW-1185">Reference proteome</keyword>
<dbReference type="Proteomes" id="UP001370100">
    <property type="component" value="Unassembled WGS sequence"/>
</dbReference>
<evidence type="ECO:0000256" key="2">
    <source>
        <dbReference type="ARBA" id="ARBA00022448"/>
    </source>
</evidence>
<dbReference type="PRINTS" id="PR01036">
    <property type="entry name" value="TCRTETB"/>
</dbReference>
<feature type="transmembrane region" description="Helical" evidence="8">
    <location>
        <begin position="61"/>
        <end position="82"/>
    </location>
</feature>
<feature type="transmembrane region" description="Helical" evidence="8">
    <location>
        <begin position="366"/>
        <end position="388"/>
    </location>
</feature>
<evidence type="ECO:0000256" key="6">
    <source>
        <dbReference type="ARBA" id="ARBA00023136"/>
    </source>
</evidence>
<gene>
    <name evidence="10" type="ORF">WCD41_18880</name>
</gene>
<comment type="subcellular location">
    <subcellularLocation>
        <location evidence="1">Cell membrane</location>
        <topology evidence="1">Multi-pass membrane protein</topology>
    </subcellularLocation>
</comment>